<proteinExistence type="predicted"/>
<comment type="caution">
    <text evidence="1">The sequence shown here is derived from an EMBL/GenBank/DDBJ whole genome shotgun (WGS) entry which is preliminary data.</text>
</comment>
<gene>
    <name evidence="1" type="ORF">O6H91_05G050300</name>
</gene>
<dbReference type="EMBL" id="CM055096">
    <property type="protein sequence ID" value="KAJ7555679.1"/>
    <property type="molecule type" value="Genomic_DNA"/>
</dbReference>
<accession>A0ACC2DN53</accession>
<protein>
    <submittedName>
        <fullName evidence="1">Uncharacterized protein</fullName>
    </submittedName>
</protein>
<name>A0ACC2DN53_DIPCM</name>
<dbReference type="Proteomes" id="UP001162992">
    <property type="component" value="Chromosome 5"/>
</dbReference>
<organism evidence="1 2">
    <name type="scientific">Diphasiastrum complanatum</name>
    <name type="common">Issler's clubmoss</name>
    <name type="synonym">Lycopodium complanatum</name>
    <dbReference type="NCBI Taxonomy" id="34168"/>
    <lineage>
        <taxon>Eukaryota</taxon>
        <taxon>Viridiplantae</taxon>
        <taxon>Streptophyta</taxon>
        <taxon>Embryophyta</taxon>
        <taxon>Tracheophyta</taxon>
        <taxon>Lycopodiopsida</taxon>
        <taxon>Lycopodiales</taxon>
        <taxon>Lycopodiaceae</taxon>
        <taxon>Lycopodioideae</taxon>
        <taxon>Diphasiastrum</taxon>
    </lineage>
</organism>
<reference evidence="2" key="1">
    <citation type="journal article" date="2024" name="Proc. Natl. Acad. Sci. U.S.A.">
        <title>Extraordinary preservation of gene collinearity over three hundred million years revealed in homosporous lycophytes.</title>
        <authorList>
            <person name="Li C."/>
            <person name="Wickell D."/>
            <person name="Kuo L.Y."/>
            <person name="Chen X."/>
            <person name="Nie B."/>
            <person name="Liao X."/>
            <person name="Peng D."/>
            <person name="Ji J."/>
            <person name="Jenkins J."/>
            <person name="Williams M."/>
            <person name="Shu S."/>
            <person name="Plott C."/>
            <person name="Barry K."/>
            <person name="Rajasekar S."/>
            <person name="Grimwood J."/>
            <person name="Han X."/>
            <person name="Sun S."/>
            <person name="Hou Z."/>
            <person name="He W."/>
            <person name="Dai G."/>
            <person name="Sun C."/>
            <person name="Schmutz J."/>
            <person name="Leebens-Mack J.H."/>
            <person name="Li F.W."/>
            <person name="Wang L."/>
        </authorList>
    </citation>
    <scope>NUCLEOTIDE SEQUENCE [LARGE SCALE GENOMIC DNA]</scope>
    <source>
        <strain evidence="2">cv. PW_Plant_1</strain>
    </source>
</reference>
<sequence length="573" mass="64355">MMAILLLSHTCCSSLFQPTSISGAFTQERQHFITRRPSLCTLCYYSDGATPWIAHVQHQLRCCTARYEVNRKPNSSMVAEATIASSSSGVPPLPKYEPDISPHRAVVVVRLLRIEQGGAYSDVLSGLGNETCREEMQYVERTLGFRTRGLQSQDIKLVTDEVAGITRWKRYLDFLIFSVYKQDSREYDHLEPLLRQILRLGVYELVKLEMPPHAVLNENVKLAKLSLRAGAGNMVNAMLRSLIHLQINGTMPFPAEGDSKRSRARTLATIHSHPVWLVRRWVARYGEEEAIKLMEWNNLRPRFSLRANYAQGVSRADLASHLEQLKVAHTLSPYLHEFIRLSTGMQDVVQAKLIQRGICAVQDESAGLIVALMDPQPCDLIVDCCAAPGAKALFIASRLKGKGHVTAVDVNNSRLRMLKEAAYQQGVASVVSIHHTDIRDYARKVENVVDRVLLDAPCSGLGVLSKRADIRWRRTAADLETLAELQNELLTAAAKIVRPGGVLIYSTCSIEPEENSDRVREFLRQHQEFYVESANNFLPEHMVTEDGFFASLPHRDQFDGAFAVRLIRSSVVK</sequence>
<evidence type="ECO:0000313" key="2">
    <source>
        <dbReference type="Proteomes" id="UP001162992"/>
    </source>
</evidence>
<keyword evidence="2" id="KW-1185">Reference proteome</keyword>
<evidence type="ECO:0000313" key="1">
    <source>
        <dbReference type="EMBL" id="KAJ7555679.1"/>
    </source>
</evidence>